<keyword evidence="2" id="KW-0812">Transmembrane</keyword>
<dbReference type="InterPro" id="IPR001623">
    <property type="entry name" value="DnaJ_domain"/>
</dbReference>
<dbReference type="Gene3D" id="2.60.40.150">
    <property type="entry name" value="C2 domain"/>
    <property type="match status" value="1"/>
</dbReference>
<dbReference type="InterPro" id="IPR014756">
    <property type="entry name" value="Ig_E-set"/>
</dbReference>
<dbReference type="GO" id="GO:0031207">
    <property type="term" value="C:Sec62/Sec63 complex"/>
    <property type="evidence" value="ECO:0007669"/>
    <property type="project" value="TreeGrafter"/>
</dbReference>
<dbReference type="PRINTS" id="PR00625">
    <property type="entry name" value="JDOMAIN"/>
</dbReference>
<feature type="region of interest" description="Disordered" evidence="1">
    <location>
        <begin position="599"/>
        <end position="664"/>
    </location>
</feature>
<dbReference type="OrthoDB" id="1734229at2759"/>
<dbReference type="EMBL" id="LT635760">
    <property type="protein sequence ID" value="SGZ56333.1"/>
    <property type="molecule type" value="Genomic_DNA"/>
</dbReference>
<dbReference type="STRING" id="45354.A0A1L0GJD7"/>
<dbReference type="Proteomes" id="UP000182334">
    <property type="component" value="Chromosome V"/>
</dbReference>
<dbReference type="SUPFAM" id="SSF81296">
    <property type="entry name" value="E set domains"/>
    <property type="match status" value="1"/>
</dbReference>
<protein>
    <submittedName>
        <fullName evidence="4">CIC11C00000002903</fullName>
    </submittedName>
</protein>
<dbReference type="PROSITE" id="PS50076">
    <property type="entry name" value="DNAJ_2"/>
    <property type="match status" value="1"/>
</dbReference>
<dbReference type="InterPro" id="IPR035892">
    <property type="entry name" value="C2_domain_sf"/>
</dbReference>
<dbReference type="GO" id="GO:0003723">
    <property type="term" value="F:RNA binding"/>
    <property type="evidence" value="ECO:0007669"/>
    <property type="project" value="TreeGrafter"/>
</dbReference>
<evidence type="ECO:0000256" key="2">
    <source>
        <dbReference type="SAM" id="Phobius"/>
    </source>
</evidence>
<dbReference type="GO" id="GO:0006614">
    <property type="term" value="P:SRP-dependent cotranslational protein targeting to membrane"/>
    <property type="evidence" value="ECO:0007669"/>
    <property type="project" value="TreeGrafter"/>
</dbReference>
<dbReference type="GO" id="GO:0008320">
    <property type="term" value="F:protein transmembrane transporter activity"/>
    <property type="evidence" value="ECO:0007669"/>
    <property type="project" value="TreeGrafter"/>
</dbReference>
<feature type="transmembrane region" description="Helical" evidence="2">
    <location>
        <begin position="86"/>
        <end position="103"/>
    </location>
</feature>
<dbReference type="Gene3D" id="1.10.287.110">
    <property type="entry name" value="DnaJ domain"/>
    <property type="match status" value="1"/>
</dbReference>
<name>A0A1L0GJD7_9ASCO</name>
<feature type="transmembrane region" description="Helical" evidence="2">
    <location>
        <begin position="16"/>
        <end position="39"/>
    </location>
</feature>
<keyword evidence="5" id="KW-1185">Reference proteome</keyword>
<feature type="transmembrane region" description="Helical" evidence="2">
    <location>
        <begin position="211"/>
        <end position="232"/>
    </location>
</feature>
<dbReference type="SMART" id="SM00271">
    <property type="entry name" value="DnaJ"/>
    <property type="match status" value="1"/>
</dbReference>
<evidence type="ECO:0000313" key="5">
    <source>
        <dbReference type="Proteomes" id="UP000182334"/>
    </source>
</evidence>
<sequence>MASEYKYDEGSETWPYFLLAMLVFGLTPLTISWFIGVVWPSDAVSGGKNVKGAINHDHKSLELPSASNIDSLKTRRKSDRIFNKKLLVLIIGWAAVAYIWITYAKEVSLQGLFDPHTILDLPYNADDKTIKSKYRKLSLKFHPDKIKKDLTQKEKEEMEAAFIRINLAYKALTDEVTKNNLKLYGHPDGPQEISQGIAIPKFLVEGKYSPIMLVVYFLLIGVILPYVVGSWWSNVKSHTKKGLRVDTATLFTRKMADKNPGKVYTPFDILDWILQSDEITSQNLNLSADQIKKLVLEYLNRDFSGDNEVQKLKIVSQLPFLINSFVEIATVFRTPDVVQAAYDLEKAILQASSPLGKHKELLQLPYVNKNVVEAQPIKKLGKLVTLSEEEASKVLGIEDPKKVKVALDVAKQIPFIRILDASFRVPGEDFIPPNAMSHLVVKFFIKSPALKSCADVEEDKFLEEETIEDLKNPLKSNEDAPLLPLSYAPYFPRKIENYWAAFIVNQRDSKFIDGTEVVQMERVDLSNLSLKQEEWIKGEEGNVVMSTFKIKLNVPTPPTAANYHFRLIMKNNAYFGADVDIPLEMNVTNPPMNVKAVKKALGEEESDSDSDSDISDPEEDSLAGALAALRGGAVKKSVDEEDEGSDNESVFSDINTDTEDESEK</sequence>
<keyword evidence="2" id="KW-0472">Membrane</keyword>
<evidence type="ECO:0000256" key="1">
    <source>
        <dbReference type="SAM" id="MobiDB-lite"/>
    </source>
</evidence>
<dbReference type="SUPFAM" id="SSF158702">
    <property type="entry name" value="Sec63 N-terminal domain-like"/>
    <property type="match status" value="1"/>
</dbReference>
<evidence type="ECO:0000313" key="4">
    <source>
        <dbReference type="EMBL" id="SGZ56333.1"/>
    </source>
</evidence>
<reference evidence="4 5" key="1">
    <citation type="submission" date="2016-10" db="EMBL/GenBank/DDBJ databases">
        <authorList>
            <person name="de Groot N.N."/>
        </authorList>
    </citation>
    <scope>NUCLEOTIDE SEQUENCE [LARGE SCALE GENOMIC DNA]</scope>
    <source>
        <strain evidence="4 5">CBS 141442</strain>
    </source>
</reference>
<dbReference type="PANTHER" id="PTHR24075:SF0">
    <property type="entry name" value="TRANSLOCATION PROTEIN SEC63 HOMOLOG"/>
    <property type="match status" value="1"/>
</dbReference>
<accession>A0A1L0GJD7</accession>
<keyword evidence="2" id="KW-1133">Transmembrane helix</keyword>
<gene>
    <name evidence="4" type="ORF">SAMEA4029010_CIC11G00000002903</name>
</gene>
<dbReference type="GO" id="GO:0006620">
    <property type="term" value="P:post-translational protein targeting to endoplasmic reticulum membrane"/>
    <property type="evidence" value="ECO:0007669"/>
    <property type="project" value="TreeGrafter"/>
</dbReference>
<dbReference type="SUPFAM" id="SSF46565">
    <property type="entry name" value="Chaperone J-domain"/>
    <property type="match status" value="1"/>
</dbReference>
<evidence type="ECO:0000259" key="3">
    <source>
        <dbReference type="PROSITE" id="PS50076"/>
    </source>
</evidence>
<organism evidence="4 5">
    <name type="scientific">Sungouiella intermedia</name>
    <dbReference type="NCBI Taxonomy" id="45354"/>
    <lineage>
        <taxon>Eukaryota</taxon>
        <taxon>Fungi</taxon>
        <taxon>Dikarya</taxon>
        <taxon>Ascomycota</taxon>
        <taxon>Saccharomycotina</taxon>
        <taxon>Pichiomycetes</taxon>
        <taxon>Metschnikowiaceae</taxon>
        <taxon>Sungouiella</taxon>
    </lineage>
</organism>
<dbReference type="Pfam" id="PF00226">
    <property type="entry name" value="DnaJ"/>
    <property type="match status" value="1"/>
</dbReference>
<feature type="compositionally biased region" description="Acidic residues" evidence="1">
    <location>
        <begin position="603"/>
        <end position="621"/>
    </location>
</feature>
<dbReference type="InterPro" id="IPR036869">
    <property type="entry name" value="J_dom_sf"/>
</dbReference>
<proteinExistence type="predicted"/>
<dbReference type="CDD" id="cd06257">
    <property type="entry name" value="DnaJ"/>
    <property type="match status" value="1"/>
</dbReference>
<feature type="domain" description="J" evidence="3">
    <location>
        <begin position="114"/>
        <end position="185"/>
    </location>
</feature>
<dbReference type="PANTHER" id="PTHR24075">
    <property type="entry name" value="SEC63 DOMAIN-CONTAINING"/>
    <property type="match status" value="1"/>
</dbReference>
<feature type="compositionally biased region" description="Low complexity" evidence="1">
    <location>
        <begin position="622"/>
        <end position="632"/>
    </location>
</feature>
<dbReference type="AlphaFoldDB" id="A0A1L0GJD7"/>